<dbReference type="AlphaFoldDB" id="A0A0R3TIV5"/>
<sequence>LMPVTVCTNSAMPERPIWAWSKLHARDCLYQFGYVIDEDIEKSAGCDSFLWNAAWDSSLWKTCL</sequence>
<accession>A0A0R3TIV5</accession>
<name>A0A0R3TIV5_RODNA</name>
<organism evidence="1">
    <name type="scientific">Rodentolepis nana</name>
    <name type="common">Dwarf tapeworm</name>
    <name type="synonym">Hymenolepis nana</name>
    <dbReference type="NCBI Taxonomy" id="102285"/>
    <lineage>
        <taxon>Eukaryota</taxon>
        <taxon>Metazoa</taxon>
        <taxon>Spiralia</taxon>
        <taxon>Lophotrochozoa</taxon>
        <taxon>Platyhelminthes</taxon>
        <taxon>Cestoda</taxon>
        <taxon>Eucestoda</taxon>
        <taxon>Cyclophyllidea</taxon>
        <taxon>Hymenolepididae</taxon>
        <taxon>Rodentolepis</taxon>
    </lineage>
</organism>
<evidence type="ECO:0000313" key="1">
    <source>
        <dbReference type="WBParaSite" id="HNAJ_0000699601-mRNA-1"/>
    </source>
</evidence>
<proteinExistence type="predicted"/>
<dbReference type="WBParaSite" id="HNAJ_0000699601-mRNA-1">
    <property type="protein sequence ID" value="HNAJ_0000699601-mRNA-1"/>
    <property type="gene ID" value="HNAJ_0000699601"/>
</dbReference>
<protein>
    <submittedName>
        <fullName evidence="1">4-alpha-glucanotransferase</fullName>
    </submittedName>
</protein>
<reference evidence="1" key="1">
    <citation type="submission" date="2017-02" db="UniProtKB">
        <authorList>
            <consortium name="WormBaseParasite"/>
        </authorList>
    </citation>
    <scope>IDENTIFICATION</scope>
</reference>